<dbReference type="Proteomes" id="UP000239187">
    <property type="component" value="Chromosome"/>
</dbReference>
<sequence length="148" mass="15705">MSAKPLQPTAVIDWDVFDQLARETSQQTAVAFAATFIELLPHRLSMLANAVQTEHHEDALVALFSIQSGALMLGMLRLAAATETLLTELRVSPSRWAAVRGLAGTSLTSGLDEIVAVLDAGLTAQTQPGNQLGNQTKPTADAPGEEKQ</sequence>
<name>A0A2L0UGF0_9MICC</name>
<protein>
    <recommendedName>
        <fullName evidence="4">Hpt domain-containing protein</fullName>
    </recommendedName>
</protein>
<dbReference type="AlphaFoldDB" id="A0A2L0UGF0"/>
<dbReference type="Gene3D" id="1.20.120.160">
    <property type="entry name" value="HPT domain"/>
    <property type="match status" value="1"/>
</dbReference>
<dbReference type="EMBL" id="CP024915">
    <property type="protein sequence ID" value="AUZ88306.1"/>
    <property type="molecule type" value="Genomic_DNA"/>
</dbReference>
<gene>
    <name evidence="2" type="ORF">CVO76_12175</name>
</gene>
<feature type="compositionally biased region" description="Polar residues" evidence="1">
    <location>
        <begin position="126"/>
        <end position="138"/>
    </location>
</feature>
<evidence type="ECO:0000256" key="1">
    <source>
        <dbReference type="SAM" id="MobiDB-lite"/>
    </source>
</evidence>
<feature type="region of interest" description="Disordered" evidence="1">
    <location>
        <begin position="126"/>
        <end position="148"/>
    </location>
</feature>
<dbReference type="InterPro" id="IPR036641">
    <property type="entry name" value="HPT_dom_sf"/>
</dbReference>
<reference evidence="2 3" key="1">
    <citation type="submission" date="2017-11" db="EMBL/GenBank/DDBJ databases">
        <title>Draft genome of Arthrobacter agilis strain UMCV2, a plant growth-promoting rhizobacterium and biocontrol capacity of phytopathogenic fungi.</title>
        <authorList>
            <person name="Martinez-Camara R."/>
            <person name="Santoyo G."/>
            <person name="Moreno-Hagelsieb G."/>
            <person name="Valencia-Cantero E."/>
        </authorList>
    </citation>
    <scope>NUCLEOTIDE SEQUENCE [LARGE SCALE GENOMIC DNA]</scope>
    <source>
        <strain evidence="2 3">UMCV2</strain>
    </source>
</reference>
<dbReference type="RefSeq" id="WP_208739429.1">
    <property type="nucleotide sequence ID" value="NZ_CP024915.1"/>
</dbReference>
<evidence type="ECO:0000313" key="3">
    <source>
        <dbReference type="Proteomes" id="UP000239187"/>
    </source>
</evidence>
<dbReference type="GO" id="GO:0000160">
    <property type="term" value="P:phosphorelay signal transduction system"/>
    <property type="evidence" value="ECO:0007669"/>
    <property type="project" value="InterPro"/>
</dbReference>
<dbReference type="SUPFAM" id="SSF47226">
    <property type="entry name" value="Histidine-containing phosphotransfer domain, HPT domain"/>
    <property type="match status" value="1"/>
</dbReference>
<evidence type="ECO:0008006" key="4">
    <source>
        <dbReference type="Google" id="ProtNLM"/>
    </source>
</evidence>
<evidence type="ECO:0000313" key="2">
    <source>
        <dbReference type="EMBL" id="AUZ88306.1"/>
    </source>
</evidence>
<accession>A0A2L0UGF0</accession>
<proteinExistence type="predicted"/>
<organism evidence="2 3">
    <name type="scientific">Arthrobacter agilis</name>
    <dbReference type="NCBI Taxonomy" id="37921"/>
    <lineage>
        <taxon>Bacteria</taxon>
        <taxon>Bacillati</taxon>
        <taxon>Actinomycetota</taxon>
        <taxon>Actinomycetes</taxon>
        <taxon>Micrococcales</taxon>
        <taxon>Micrococcaceae</taxon>
        <taxon>Arthrobacter</taxon>
    </lineage>
</organism>